<evidence type="ECO:0008006" key="2">
    <source>
        <dbReference type="Google" id="ProtNLM"/>
    </source>
</evidence>
<dbReference type="PROSITE" id="PS51257">
    <property type="entry name" value="PROKAR_LIPOPROTEIN"/>
    <property type="match status" value="1"/>
</dbReference>
<protein>
    <recommendedName>
        <fullName evidence="2">Lipoprotein</fullName>
    </recommendedName>
</protein>
<gene>
    <name evidence="1" type="ORF">UFOVP190_299</name>
</gene>
<accession>A0A6J7WGU1</accession>
<dbReference type="EMBL" id="LR798243">
    <property type="protein sequence ID" value="CAB5214873.1"/>
    <property type="molecule type" value="Genomic_DNA"/>
</dbReference>
<evidence type="ECO:0000313" key="1">
    <source>
        <dbReference type="EMBL" id="CAB5214873.1"/>
    </source>
</evidence>
<organism evidence="1">
    <name type="scientific">uncultured Caudovirales phage</name>
    <dbReference type="NCBI Taxonomy" id="2100421"/>
    <lineage>
        <taxon>Viruses</taxon>
        <taxon>Duplodnaviria</taxon>
        <taxon>Heunggongvirae</taxon>
        <taxon>Uroviricota</taxon>
        <taxon>Caudoviricetes</taxon>
        <taxon>Peduoviridae</taxon>
        <taxon>Maltschvirus</taxon>
        <taxon>Maltschvirus maltsch</taxon>
    </lineage>
</organism>
<name>A0A6J7WGU1_9CAUD</name>
<reference evidence="1" key="1">
    <citation type="submission" date="2020-05" db="EMBL/GenBank/DDBJ databases">
        <authorList>
            <person name="Chiriac C."/>
            <person name="Salcher M."/>
            <person name="Ghai R."/>
            <person name="Kavagutti S V."/>
        </authorList>
    </citation>
    <scope>NUCLEOTIDE SEQUENCE</scope>
</reference>
<sequence length="246" mass="26099">MKKLLTVVAVAGLLSACGSTQPYATRADIYPSGPTPAQQKSAIEQAPEWMTKLPKSATSLYENGTATSGDFGMADMKAKTIAYAKICTAAGGKVRSQTKVYMHDNGTSNTEMSEMAIRNICPDVDISGVETVEMKHVADGNRIRTYVLVALPLGGNNIIKSSKSTARNAREAFKELDEITGNKPVTNVDDNTPVNSTVPGPGAALEFKPANQVTPLKVDDPAYIAKREKCMKTPGCVIGQISLSDG</sequence>
<proteinExistence type="predicted"/>